<proteinExistence type="inferred from homology"/>
<evidence type="ECO:0000256" key="3">
    <source>
        <dbReference type="ARBA" id="ARBA00023002"/>
    </source>
</evidence>
<feature type="domain" description="Thioredoxin-like fold" evidence="6">
    <location>
        <begin position="25"/>
        <end position="175"/>
    </location>
</feature>
<dbReference type="PANTHER" id="PTHR13887:SF14">
    <property type="entry name" value="DISULFIDE BOND FORMATION PROTEIN D"/>
    <property type="match status" value="1"/>
</dbReference>
<keyword evidence="2" id="KW-0732">Signal</keyword>
<dbReference type="InterPro" id="IPR036249">
    <property type="entry name" value="Thioredoxin-like_sf"/>
</dbReference>
<comment type="similarity">
    <text evidence="1">Belongs to the thioredoxin family. DsbA subfamily.</text>
</comment>
<evidence type="ECO:0000256" key="5">
    <source>
        <dbReference type="ARBA" id="ARBA00023284"/>
    </source>
</evidence>
<gene>
    <name evidence="7" type="ORF">METZ01_LOCUS440268</name>
</gene>
<keyword evidence="4" id="KW-1015">Disulfide bond</keyword>
<sequence>MLSRVLLASLLILAGLSVNTSAEMEGEKILGDPNAKVTIIEFASLSCPHCAEFHKTRFAWLKTNFIDTGEVKFIFRDFPLNRPALLGSMVAHCAEPDKYFAYLSLLFERQEYWAFSEPVEAQLAKLAQVSGMGGDRLTACLQDEKLAEKIIKSRLHSQNTHNIESTPSFLVGGELI</sequence>
<dbReference type="Pfam" id="PF13462">
    <property type="entry name" value="Thioredoxin_4"/>
    <property type="match status" value="1"/>
</dbReference>
<evidence type="ECO:0000256" key="4">
    <source>
        <dbReference type="ARBA" id="ARBA00023157"/>
    </source>
</evidence>
<feature type="non-terminal residue" evidence="7">
    <location>
        <position position="1"/>
    </location>
</feature>
<evidence type="ECO:0000259" key="6">
    <source>
        <dbReference type="Pfam" id="PF13462"/>
    </source>
</evidence>
<evidence type="ECO:0000256" key="2">
    <source>
        <dbReference type="ARBA" id="ARBA00022729"/>
    </source>
</evidence>
<dbReference type="AlphaFoldDB" id="A0A382YW17"/>
<dbReference type="Gene3D" id="1.10.40.80">
    <property type="match status" value="1"/>
</dbReference>
<keyword evidence="3" id="KW-0560">Oxidoreductase</keyword>
<keyword evidence="5" id="KW-0676">Redox-active center</keyword>
<accession>A0A382YW17</accession>
<evidence type="ECO:0000313" key="7">
    <source>
        <dbReference type="EMBL" id="SVD87414.1"/>
    </source>
</evidence>
<feature type="non-terminal residue" evidence="7">
    <location>
        <position position="176"/>
    </location>
</feature>
<reference evidence="7" key="1">
    <citation type="submission" date="2018-05" db="EMBL/GenBank/DDBJ databases">
        <authorList>
            <person name="Lanie J.A."/>
            <person name="Ng W.-L."/>
            <person name="Kazmierczak K.M."/>
            <person name="Andrzejewski T.M."/>
            <person name="Davidsen T.M."/>
            <person name="Wayne K.J."/>
            <person name="Tettelin H."/>
            <person name="Glass J.I."/>
            <person name="Rusch D."/>
            <person name="Podicherti R."/>
            <person name="Tsui H.-C.T."/>
            <person name="Winkler M.E."/>
        </authorList>
    </citation>
    <scope>NUCLEOTIDE SEQUENCE</scope>
</reference>
<protein>
    <recommendedName>
        <fullName evidence="6">Thioredoxin-like fold domain-containing protein</fullName>
    </recommendedName>
</protein>
<dbReference type="GO" id="GO:0016491">
    <property type="term" value="F:oxidoreductase activity"/>
    <property type="evidence" value="ECO:0007669"/>
    <property type="project" value="UniProtKB-KW"/>
</dbReference>
<dbReference type="Gene3D" id="3.40.30.10">
    <property type="entry name" value="Glutaredoxin"/>
    <property type="match status" value="1"/>
</dbReference>
<dbReference type="SUPFAM" id="SSF52833">
    <property type="entry name" value="Thioredoxin-like"/>
    <property type="match status" value="1"/>
</dbReference>
<dbReference type="EMBL" id="UINC01178967">
    <property type="protein sequence ID" value="SVD87414.1"/>
    <property type="molecule type" value="Genomic_DNA"/>
</dbReference>
<evidence type="ECO:0000256" key="1">
    <source>
        <dbReference type="ARBA" id="ARBA00005791"/>
    </source>
</evidence>
<dbReference type="PANTHER" id="PTHR13887">
    <property type="entry name" value="GLUTATHIONE S-TRANSFERASE KAPPA"/>
    <property type="match status" value="1"/>
</dbReference>
<name>A0A382YW17_9ZZZZ</name>
<dbReference type="InterPro" id="IPR012336">
    <property type="entry name" value="Thioredoxin-like_fold"/>
</dbReference>
<organism evidence="7">
    <name type="scientific">marine metagenome</name>
    <dbReference type="NCBI Taxonomy" id="408172"/>
    <lineage>
        <taxon>unclassified sequences</taxon>
        <taxon>metagenomes</taxon>
        <taxon>ecological metagenomes</taxon>
    </lineage>
</organism>